<gene>
    <name evidence="7" type="ORF">J4G33_13930</name>
</gene>
<dbReference type="Proteomes" id="UP000664209">
    <property type="component" value="Unassembled WGS sequence"/>
</dbReference>
<protein>
    <submittedName>
        <fullName evidence="7">Na+/H+ antiporter subunit E</fullName>
    </submittedName>
</protein>
<dbReference type="EMBL" id="JAGEMK010000008">
    <property type="protein sequence ID" value="MBO1752908.1"/>
    <property type="molecule type" value="Genomic_DNA"/>
</dbReference>
<evidence type="ECO:0000256" key="3">
    <source>
        <dbReference type="ARBA" id="ARBA00022475"/>
    </source>
</evidence>
<evidence type="ECO:0000256" key="5">
    <source>
        <dbReference type="ARBA" id="ARBA00022989"/>
    </source>
</evidence>
<comment type="caution">
    <text evidence="7">The sequence shown here is derived from an EMBL/GenBank/DDBJ whole genome shotgun (WGS) entry which is preliminary data.</text>
</comment>
<accession>A0A939LRU5</accession>
<dbReference type="GO" id="GO:0008324">
    <property type="term" value="F:monoatomic cation transmembrane transporter activity"/>
    <property type="evidence" value="ECO:0007669"/>
    <property type="project" value="InterPro"/>
</dbReference>
<dbReference type="Pfam" id="PF01899">
    <property type="entry name" value="MNHE"/>
    <property type="match status" value="1"/>
</dbReference>
<keyword evidence="3" id="KW-1003">Cell membrane</keyword>
<keyword evidence="6" id="KW-0472">Membrane</keyword>
<evidence type="ECO:0000256" key="4">
    <source>
        <dbReference type="ARBA" id="ARBA00022692"/>
    </source>
</evidence>
<comment type="similarity">
    <text evidence="2">Belongs to the CPA3 antiporters (TC 2.A.63) subunit E family.</text>
</comment>
<keyword evidence="5" id="KW-1133">Transmembrane helix</keyword>
<organism evidence="7 8">
    <name type="scientific">Actinotalea soli</name>
    <dbReference type="NCBI Taxonomy" id="2819234"/>
    <lineage>
        <taxon>Bacteria</taxon>
        <taxon>Bacillati</taxon>
        <taxon>Actinomycetota</taxon>
        <taxon>Actinomycetes</taxon>
        <taxon>Micrococcales</taxon>
        <taxon>Cellulomonadaceae</taxon>
        <taxon>Actinotalea</taxon>
    </lineage>
</organism>
<keyword evidence="8" id="KW-1185">Reference proteome</keyword>
<comment type="subcellular location">
    <subcellularLocation>
        <location evidence="1">Cell membrane</location>
        <topology evidence="1">Multi-pass membrane protein</topology>
    </subcellularLocation>
</comment>
<evidence type="ECO:0000256" key="2">
    <source>
        <dbReference type="ARBA" id="ARBA00006228"/>
    </source>
</evidence>
<dbReference type="PANTHER" id="PTHR34584">
    <property type="entry name" value="NA(+)/H(+) ANTIPORTER SUBUNIT E1"/>
    <property type="match status" value="1"/>
</dbReference>
<evidence type="ECO:0000256" key="6">
    <source>
        <dbReference type="ARBA" id="ARBA00023136"/>
    </source>
</evidence>
<dbReference type="NCBIfam" id="NF006521">
    <property type="entry name" value="PRK08965.1-5"/>
    <property type="match status" value="1"/>
</dbReference>
<evidence type="ECO:0000313" key="8">
    <source>
        <dbReference type="Proteomes" id="UP000664209"/>
    </source>
</evidence>
<dbReference type="AlphaFoldDB" id="A0A939LRU5"/>
<name>A0A939LRU5_9CELL</name>
<reference evidence="7" key="1">
    <citation type="submission" date="2021-03" db="EMBL/GenBank/DDBJ databases">
        <title>Actinotalea soli sp. nov., isolated from soil.</title>
        <authorList>
            <person name="Ping W."/>
            <person name="Zhang J."/>
        </authorList>
    </citation>
    <scope>NUCLEOTIDE SEQUENCE</scope>
    <source>
        <strain evidence="7">BY-33</strain>
    </source>
</reference>
<dbReference type="InterPro" id="IPR002758">
    <property type="entry name" value="Cation_antiport_E"/>
</dbReference>
<evidence type="ECO:0000313" key="7">
    <source>
        <dbReference type="EMBL" id="MBO1752908.1"/>
    </source>
</evidence>
<dbReference type="GO" id="GO:0005886">
    <property type="term" value="C:plasma membrane"/>
    <property type="evidence" value="ECO:0007669"/>
    <property type="project" value="UniProtKB-SubCell"/>
</dbReference>
<evidence type="ECO:0000256" key="1">
    <source>
        <dbReference type="ARBA" id="ARBA00004651"/>
    </source>
</evidence>
<sequence>MTVWLAVIWVLVWGDLSIANVLSGLVLAVVVTRLMPLPAVDFHGRVHLPSVAYLAYRFVVDLVVASAQVAYQAFRVGRTPRSAVLAVHLRSHSDLYLTLTAELCSLVPGSIVVEAHRVSGVLYIHVLDVDIAGGVEAARRNVLDTEARILRALASDAELAEAGLTRRPQRGVADPGLQGAPSQAAAPVCLTEIGEVAPPVEKGGDGAVEEKGERP</sequence>
<keyword evidence="4" id="KW-0812">Transmembrane</keyword>
<dbReference type="PANTHER" id="PTHR34584:SF1">
    <property type="entry name" value="NA(+)_H(+) ANTIPORTER SUBUNIT E1"/>
    <property type="match status" value="1"/>
</dbReference>
<proteinExistence type="inferred from homology"/>